<evidence type="ECO:0000256" key="2">
    <source>
        <dbReference type="ARBA" id="ARBA00023043"/>
    </source>
</evidence>
<dbReference type="PROSITE" id="PS50297">
    <property type="entry name" value="ANK_REP_REGION"/>
    <property type="match status" value="1"/>
</dbReference>
<dbReference type="EMBL" id="JACHHH010000001">
    <property type="protein sequence ID" value="MBB6040188.1"/>
    <property type="molecule type" value="Genomic_DNA"/>
</dbReference>
<evidence type="ECO:0000256" key="3">
    <source>
        <dbReference type="PROSITE-ProRule" id="PRU00023"/>
    </source>
</evidence>
<dbReference type="RefSeq" id="WP_183681661.1">
    <property type="nucleotide sequence ID" value="NZ_JACHHH010000001.1"/>
</dbReference>
<keyword evidence="2 3" id="KW-0040">ANK repeat</keyword>
<dbReference type="SUPFAM" id="SSF48403">
    <property type="entry name" value="Ankyrin repeat"/>
    <property type="match status" value="1"/>
</dbReference>
<evidence type="ECO:0000313" key="4">
    <source>
        <dbReference type="EMBL" id="MBB6040188.1"/>
    </source>
</evidence>
<keyword evidence="1" id="KW-0677">Repeat</keyword>
<proteinExistence type="predicted"/>
<feature type="repeat" description="ANK" evidence="3">
    <location>
        <begin position="104"/>
        <end position="136"/>
    </location>
</feature>
<name>A0A7W9W188_9FIRM</name>
<dbReference type="AlphaFoldDB" id="A0A7W9W188"/>
<dbReference type="GeneID" id="85013723"/>
<dbReference type="PANTHER" id="PTHR24171">
    <property type="entry name" value="ANKYRIN REPEAT DOMAIN-CONTAINING PROTEIN 39-RELATED"/>
    <property type="match status" value="1"/>
</dbReference>
<protein>
    <recommendedName>
        <fullName evidence="6">Ankyrin repeat</fullName>
    </recommendedName>
</protein>
<sequence length="354" mass="39259">MAKKRVTLPKDFDELIKSGDIEALKAVYDKCELTAYDGKFGLHTALHYKGVPDELVIWLVKQGLDVNIPDYYGGTPLYSQASFGMDTVKLLYELGGDIQKSNRYGNTPLHMAAEYFRPNTVHFLIEKGADVNAKNERGETPLLAALTACGGIRAVPMAQIAEMLIKAGVEITPEMVEKVEIIGKDFEFHRDNFSEASCEDVDTALSKLYNIFGAKPVAKRIIHDGVSPILAKGSTWKEQYNELWDLLIPSTGAAKTVQGEVIRITGRVDDEINRNGGINWDRSYRNMLNSLPVHFAEGNALSEKEIEESKMLISKIDGKGLAEDGVITRLCELAVSWVILNPNPIPLGEINYNR</sequence>
<dbReference type="Gene3D" id="1.25.40.20">
    <property type="entry name" value="Ankyrin repeat-containing domain"/>
    <property type="match status" value="1"/>
</dbReference>
<comment type="caution">
    <text evidence="4">The sequence shown here is derived from an EMBL/GenBank/DDBJ whole genome shotgun (WGS) entry which is preliminary data.</text>
</comment>
<dbReference type="Proteomes" id="UP000522163">
    <property type="component" value="Unassembled WGS sequence"/>
</dbReference>
<evidence type="ECO:0000313" key="5">
    <source>
        <dbReference type="Proteomes" id="UP000522163"/>
    </source>
</evidence>
<organism evidence="4 5">
    <name type="scientific">Oribacterium sinus</name>
    <dbReference type="NCBI Taxonomy" id="237576"/>
    <lineage>
        <taxon>Bacteria</taxon>
        <taxon>Bacillati</taxon>
        <taxon>Bacillota</taxon>
        <taxon>Clostridia</taxon>
        <taxon>Lachnospirales</taxon>
        <taxon>Lachnospiraceae</taxon>
        <taxon>Oribacterium</taxon>
    </lineage>
</organism>
<dbReference type="SMART" id="SM00248">
    <property type="entry name" value="ANK"/>
    <property type="match status" value="3"/>
</dbReference>
<dbReference type="Pfam" id="PF12796">
    <property type="entry name" value="Ank_2"/>
    <property type="match status" value="1"/>
</dbReference>
<accession>A0A7W9W188</accession>
<reference evidence="4 5" key="1">
    <citation type="submission" date="2020-08" db="EMBL/GenBank/DDBJ databases">
        <title>Genomic Encyclopedia of Type Strains, Phase IV (KMG-IV): sequencing the most valuable type-strain genomes for metagenomic binning, comparative biology and taxonomic classification.</title>
        <authorList>
            <person name="Goeker M."/>
        </authorList>
    </citation>
    <scope>NUCLEOTIDE SEQUENCE [LARGE SCALE GENOMIC DNA]</scope>
    <source>
        <strain evidence="4 5">DSM 17245</strain>
    </source>
</reference>
<dbReference type="PROSITE" id="PS50088">
    <property type="entry name" value="ANK_REPEAT"/>
    <property type="match status" value="2"/>
</dbReference>
<dbReference type="InterPro" id="IPR036770">
    <property type="entry name" value="Ankyrin_rpt-contain_sf"/>
</dbReference>
<gene>
    <name evidence="4" type="ORF">HNQ46_000149</name>
</gene>
<feature type="repeat" description="ANK" evidence="3">
    <location>
        <begin position="37"/>
        <end position="71"/>
    </location>
</feature>
<evidence type="ECO:0008006" key="6">
    <source>
        <dbReference type="Google" id="ProtNLM"/>
    </source>
</evidence>
<evidence type="ECO:0000256" key="1">
    <source>
        <dbReference type="ARBA" id="ARBA00022737"/>
    </source>
</evidence>
<dbReference type="InterPro" id="IPR002110">
    <property type="entry name" value="Ankyrin_rpt"/>
</dbReference>